<evidence type="ECO:0000313" key="3">
    <source>
        <dbReference type="EMBL" id="QDT10407.1"/>
    </source>
</evidence>
<dbReference type="EMBL" id="CP036526">
    <property type="protein sequence ID" value="QDT10407.1"/>
    <property type="molecule type" value="Genomic_DNA"/>
</dbReference>
<accession>A0A517NTF7</accession>
<feature type="transmembrane region" description="Helical" evidence="2">
    <location>
        <begin position="15"/>
        <end position="35"/>
    </location>
</feature>
<feature type="compositionally biased region" description="Basic and acidic residues" evidence="1">
    <location>
        <begin position="84"/>
        <end position="93"/>
    </location>
</feature>
<evidence type="ECO:0000256" key="2">
    <source>
        <dbReference type="SAM" id="Phobius"/>
    </source>
</evidence>
<reference evidence="3 4" key="1">
    <citation type="submission" date="2019-02" db="EMBL/GenBank/DDBJ databases">
        <title>Deep-cultivation of Planctomycetes and their phenomic and genomic characterization uncovers novel biology.</title>
        <authorList>
            <person name="Wiegand S."/>
            <person name="Jogler M."/>
            <person name="Boedeker C."/>
            <person name="Pinto D."/>
            <person name="Vollmers J."/>
            <person name="Rivas-Marin E."/>
            <person name="Kohn T."/>
            <person name="Peeters S.H."/>
            <person name="Heuer A."/>
            <person name="Rast P."/>
            <person name="Oberbeckmann S."/>
            <person name="Bunk B."/>
            <person name="Jeske O."/>
            <person name="Meyerdierks A."/>
            <person name="Storesund J.E."/>
            <person name="Kallscheuer N."/>
            <person name="Luecker S."/>
            <person name="Lage O.M."/>
            <person name="Pohl T."/>
            <person name="Merkel B.J."/>
            <person name="Hornburger P."/>
            <person name="Mueller R.-W."/>
            <person name="Bruemmer F."/>
            <person name="Labrenz M."/>
            <person name="Spormann A.M."/>
            <person name="Op den Camp H."/>
            <person name="Overmann J."/>
            <person name="Amann R."/>
            <person name="Jetten M.S.M."/>
            <person name="Mascher T."/>
            <person name="Medema M.H."/>
            <person name="Devos D.P."/>
            <person name="Kaster A.-K."/>
            <person name="Ovreas L."/>
            <person name="Rohde M."/>
            <person name="Galperin M.Y."/>
            <person name="Jogler C."/>
        </authorList>
    </citation>
    <scope>NUCLEOTIDE SEQUENCE [LARGE SCALE GENOMIC DNA]</scope>
    <source>
        <strain evidence="3 4">K23_9</strain>
    </source>
</reference>
<sequence>MHHSATAAPSDNSRWMVASILVMLMIPLAGCRICASDEDLAYPSYGGAWQRTIRDSGRVGSLFDPAGARAADLMARDTAITQDELERDRRTEQAELDDSEFDQDDESPMERDDFDGEADRPRADDDDPELDTDDEPNPEEKRRMDELREQDLDDVKIVPGDALPPLLR</sequence>
<keyword evidence="4" id="KW-1185">Reference proteome</keyword>
<feature type="compositionally biased region" description="Acidic residues" evidence="1">
    <location>
        <begin position="94"/>
        <end position="116"/>
    </location>
</feature>
<proteinExistence type="predicted"/>
<keyword evidence="2" id="KW-0472">Membrane</keyword>
<name>A0A517NTF7_9BACT</name>
<protein>
    <submittedName>
        <fullName evidence="3">Uncharacterized protein</fullName>
    </submittedName>
</protein>
<dbReference type="OrthoDB" id="268334at2"/>
<evidence type="ECO:0000313" key="4">
    <source>
        <dbReference type="Proteomes" id="UP000319817"/>
    </source>
</evidence>
<dbReference type="Proteomes" id="UP000319817">
    <property type="component" value="Chromosome"/>
</dbReference>
<organism evidence="3 4">
    <name type="scientific">Stieleria marina</name>
    <dbReference type="NCBI Taxonomy" id="1930275"/>
    <lineage>
        <taxon>Bacteria</taxon>
        <taxon>Pseudomonadati</taxon>
        <taxon>Planctomycetota</taxon>
        <taxon>Planctomycetia</taxon>
        <taxon>Pirellulales</taxon>
        <taxon>Pirellulaceae</taxon>
        <taxon>Stieleria</taxon>
    </lineage>
</organism>
<feature type="compositionally biased region" description="Basic and acidic residues" evidence="1">
    <location>
        <begin position="138"/>
        <end position="156"/>
    </location>
</feature>
<gene>
    <name evidence="3" type="ORF">K239x_23630</name>
</gene>
<dbReference type="RefSeq" id="WP_145417964.1">
    <property type="nucleotide sequence ID" value="NZ_CP036526.1"/>
</dbReference>
<feature type="region of interest" description="Disordered" evidence="1">
    <location>
        <begin position="77"/>
        <end position="168"/>
    </location>
</feature>
<feature type="compositionally biased region" description="Acidic residues" evidence="1">
    <location>
        <begin position="124"/>
        <end position="137"/>
    </location>
</feature>
<evidence type="ECO:0000256" key="1">
    <source>
        <dbReference type="SAM" id="MobiDB-lite"/>
    </source>
</evidence>
<keyword evidence="2" id="KW-1133">Transmembrane helix</keyword>
<dbReference type="AlphaFoldDB" id="A0A517NTF7"/>
<keyword evidence="2" id="KW-0812">Transmembrane</keyword>